<keyword evidence="1" id="KW-0808">Transferase</keyword>
<dbReference type="PANTHER" id="PTHR46401">
    <property type="entry name" value="GLYCOSYLTRANSFERASE WBBK-RELATED"/>
    <property type="match status" value="1"/>
</dbReference>
<reference evidence="3 4" key="1">
    <citation type="submission" date="2021-07" db="EMBL/GenBank/DDBJ databases">
        <title>Flavobacterium sp. nov. isolated from sediment on the Taihu Lake.</title>
        <authorList>
            <person name="Qu J.-H."/>
        </authorList>
    </citation>
    <scope>NUCLEOTIDE SEQUENCE [LARGE SCALE GENOMIC DNA]</scope>
    <source>
        <strain evidence="3 4">NAS39</strain>
    </source>
</reference>
<evidence type="ECO:0000313" key="4">
    <source>
        <dbReference type="Proteomes" id="UP000812031"/>
    </source>
</evidence>
<protein>
    <submittedName>
        <fullName evidence="3">Glycosyltransferase</fullName>
    </submittedName>
</protein>
<sequence length="386" mass="44834">MRKLFFDIQITGHHTEYIGHLINYLSDNKDADEYIFVVHPDFPAKFKTIYDKGNLITNFQWVCVSYDQVHECFSRSIIRSSFSLYKLMHYYGIQYKVNHVCLLYFNIFQLPSIFYRPSYTLSGILFLQFHRMNKNSLKDQLKYYRKYITTKLYSFNPKIKRIFILNDQKTAVYLNNEFSTDIFKMLPDPIAKLTPLDNFDIYEHYNSEKDRKVFLHIGSLGDRKGTFEVIDSATCISEENQSKVFILVVGKAENDEIEQTIIDKVKYNTLNSNVQIVWDNQFVSNEMMKSLFDQSHAILLPYKNTEASSGILGHAAAANKKVIATGKGLIREIIEENKLGILLEEVSSSEIASKIDEVLSFQVLFTSENSFVEEHSPSKFAELVLH</sequence>
<gene>
    <name evidence="3" type="ORF">KZH69_07580</name>
</gene>
<evidence type="ECO:0000313" key="3">
    <source>
        <dbReference type="EMBL" id="MBW4360343.1"/>
    </source>
</evidence>
<dbReference type="Pfam" id="PF00534">
    <property type="entry name" value="Glycos_transf_1"/>
    <property type="match status" value="1"/>
</dbReference>
<evidence type="ECO:0000256" key="1">
    <source>
        <dbReference type="ARBA" id="ARBA00022679"/>
    </source>
</evidence>
<feature type="domain" description="Glycosyl transferase family 1" evidence="2">
    <location>
        <begin position="204"/>
        <end position="360"/>
    </location>
</feature>
<dbReference type="Proteomes" id="UP000812031">
    <property type="component" value="Unassembled WGS sequence"/>
</dbReference>
<accession>A0ABS6XUH9</accession>
<dbReference type="PANTHER" id="PTHR46401:SF2">
    <property type="entry name" value="GLYCOSYLTRANSFERASE WBBK-RELATED"/>
    <property type="match status" value="1"/>
</dbReference>
<evidence type="ECO:0000259" key="2">
    <source>
        <dbReference type="Pfam" id="PF00534"/>
    </source>
</evidence>
<dbReference type="InterPro" id="IPR001296">
    <property type="entry name" value="Glyco_trans_1"/>
</dbReference>
<dbReference type="RefSeq" id="WP_219316829.1">
    <property type="nucleotide sequence ID" value="NZ_JAHWYN010000005.1"/>
</dbReference>
<proteinExistence type="predicted"/>
<dbReference type="EMBL" id="JAHWYN010000005">
    <property type="protein sequence ID" value="MBW4360343.1"/>
    <property type="molecule type" value="Genomic_DNA"/>
</dbReference>
<name>A0ABS6XUH9_9FLAO</name>
<comment type="caution">
    <text evidence="3">The sequence shown here is derived from an EMBL/GenBank/DDBJ whole genome shotgun (WGS) entry which is preliminary data.</text>
</comment>
<organism evidence="3 4">
    <name type="scientific">Flavobacterium taihuense</name>
    <dbReference type="NCBI Taxonomy" id="2857508"/>
    <lineage>
        <taxon>Bacteria</taxon>
        <taxon>Pseudomonadati</taxon>
        <taxon>Bacteroidota</taxon>
        <taxon>Flavobacteriia</taxon>
        <taxon>Flavobacteriales</taxon>
        <taxon>Flavobacteriaceae</taxon>
        <taxon>Flavobacterium</taxon>
    </lineage>
</organism>
<keyword evidence="4" id="KW-1185">Reference proteome</keyword>